<dbReference type="InParanoid" id="F6ZK68"/>
<feature type="transmembrane region" description="Helical" evidence="2">
    <location>
        <begin position="145"/>
        <end position="170"/>
    </location>
</feature>
<feature type="signal peptide" evidence="3">
    <location>
        <begin position="1"/>
        <end position="19"/>
    </location>
</feature>
<dbReference type="Proteomes" id="UP000008144">
    <property type="component" value="Chromosome 1"/>
</dbReference>
<gene>
    <name evidence="4" type="primary">LOC100175057</name>
</gene>
<keyword evidence="2" id="KW-0812">Transmembrane</keyword>
<dbReference type="GeneID" id="100175057"/>
<evidence type="ECO:0000256" key="3">
    <source>
        <dbReference type="SAM" id="SignalP"/>
    </source>
</evidence>
<proteinExistence type="predicted"/>
<dbReference type="KEGG" id="cin:100175057"/>
<dbReference type="GeneTree" id="ENSGT00530000068037"/>
<feature type="region of interest" description="Disordered" evidence="1">
    <location>
        <begin position="193"/>
        <end position="213"/>
    </location>
</feature>
<feature type="chain" id="PRO_5014090560" evidence="3">
    <location>
        <begin position="20"/>
        <end position="369"/>
    </location>
</feature>
<dbReference type="Ensembl" id="ENSCINT00000015579.3">
    <property type="protein sequence ID" value="ENSCINP00000015579.3"/>
    <property type="gene ID" value="ENSCING00000007601.3"/>
</dbReference>
<dbReference type="RefSeq" id="XP_002131196.1">
    <property type="nucleotide sequence ID" value="XM_002131160.4"/>
</dbReference>
<organism evidence="4 5">
    <name type="scientific">Ciona intestinalis</name>
    <name type="common">Transparent sea squirt</name>
    <name type="synonym">Ascidia intestinalis</name>
    <dbReference type="NCBI Taxonomy" id="7719"/>
    <lineage>
        <taxon>Eukaryota</taxon>
        <taxon>Metazoa</taxon>
        <taxon>Chordata</taxon>
        <taxon>Tunicata</taxon>
        <taxon>Ascidiacea</taxon>
        <taxon>Phlebobranchia</taxon>
        <taxon>Cionidae</taxon>
        <taxon>Ciona</taxon>
    </lineage>
</organism>
<dbReference type="EMBL" id="EAAA01000352">
    <property type="status" value="NOT_ANNOTATED_CDS"/>
    <property type="molecule type" value="Genomic_DNA"/>
</dbReference>
<accession>F6ZK68</accession>
<sequence length="369" mass="40036">MLLSAILVSLLLSFQTTSAQQPTTASNLLDCALMVKSCQSLCKTTSQNKYVEWVYHATSGVLSSCNQLTIGAKQQSVTPKVVSGQSDYPLVITFKVYCCSQTNRTDNNNNNNNNNDNNNNNAVQCQTGSATADGNIVANNNKLNMILYVGFATLACCLVACWMIVAAIFLQGRRTSNTKNKLGHERLLLRDSDKTTSSTYATTSESSNENRAAELPTVRLHSGNLPYKNAVGNTTQQNRQLETQLEKHDIQNHDVGCGFTVPVVTSTSENESSKSGLSRAQTMKSAAGRVEPPSEGIRNRSATTAGPKIQPNSRGDQVDLLEKYVFETILTKNARGTKDLHTTASTPNLSRIVNNNAMTLGQPVANEYI</sequence>
<keyword evidence="2" id="KW-0472">Membrane</keyword>
<dbReference type="HOGENOM" id="CLU_749960_0_0_1"/>
<evidence type="ECO:0000313" key="4">
    <source>
        <dbReference type="Ensembl" id="ENSCINP00000015579.3"/>
    </source>
</evidence>
<reference evidence="4" key="4">
    <citation type="submission" date="2025-09" db="UniProtKB">
        <authorList>
            <consortium name="Ensembl"/>
        </authorList>
    </citation>
    <scope>IDENTIFICATION</scope>
</reference>
<feature type="compositionally biased region" description="Polar residues" evidence="1">
    <location>
        <begin position="300"/>
        <end position="315"/>
    </location>
</feature>
<dbReference type="AlphaFoldDB" id="F6ZK68"/>
<reference evidence="4" key="2">
    <citation type="journal article" date="2008" name="Genome Biol.">
        <title>Improved genome assembly and evidence-based global gene model set for the chordate Ciona intestinalis: new insight into intron and operon populations.</title>
        <authorList>
            <person name="Satou Y."/>
            <person name="Mineta K."/>
            <person name="Ogasawara M."/>
            <person name="Sasakura Y."/>
            <person name="Shoguchi E."/>
            <person name="Ueno K."/>
            <person name="Yamada L."/>
            <person name="Matsumoto J."/>
            <person name="Wasserscheid J."/>
            <person name="Dewar K."/>
            <person name="Wiley G.B."/>
            <person name="Macmil S.L."/>
            <person name="Roe B.A."/>
            <person name="Zeller R.W."/>
            <person name="Hastings K.E."/>
            <person name="Lemaire P."/>
            <person name="Lindquist E."/>
            <person name="Endo T."/>
            <person name="Hotta K."/>
            <person name="Inaba K."/>
        </authorList>
    </citation>
    <scope>NUCLEOTIDE SEQUENCE [LARGE SCALE GENOMIC DNA]</scope>
    <source>
        <strain evidence="4">wild type</strain>
    </source>
</reference>
<evidence type="ECO:0000256" key="2">
    <source>
        <dbReference type="SAM" id="Phobius"/>
    </source>
</evidence>
<keyword evidence="2" id="KW-1133">Transmembrane helix</keyword>
<keyword evidence="5" id="KW-1185">Reference proteome</keyword>
<feature type="compositionally biased region" description="Low complexity" evidence="1">
    <location>
        <begin position="195"/>
        <end position="207"/>
    </location>
</feature>
<feature type="compositionally biased region" description="Polar residues" evidence="1">
    <location>
        <begin position="266"/>
        <end position="284"/>
    </location>
</feature>
<feature type="region of interest" description="Disordered" evidence="1">
    <location>
        <begin position="266"/>
        <end position="315"/>
    </location>
</feature>
<evidence type="ECO:0000313" key="5">
    <source>
        <dbReference type="Proteomes" id="UP000008144"/>
    </source>
</evidence>
<reference evidence="4" key="3">
    <citation type="submission" date="2025-08" db="UniProtKB">
        <authorList>
            <consortium name="Ensembl"/>
        </authorList>
    </citation>
    <scope>IDENTIFICATION</scope>
</reference>
<protein>
    <submittedName>
        <fullName evidence="4">Homeobox protein 9</fullName>
    </submittedName>
</protein>
<evidence type="ECO:0000256" key="1">
    <source>
        <dbReference type="SAM" id="MobiDB-lite"/>
    </source>
</evidence>
<keyword evidence="3" id="KW-0732">Signal</keyword>
<name>F6ZK68_CIOIN</name>
<reference evidence="5" key="1">
    <citation type="journal article" date="2002" name="Science">
        <title>The draft genome of Ciona intestinalis: insights into chordate and vertebrate origins.</title>
        <authorList>
            <person name="Dehal P."/>
            <person name="Satou Y."/>
            <person name="Campbell R.K."/>
            <person name="Chapman J."/>
            <person name="Degnan B."/>
            <person name="De Tomaso A."/>
            <person name="Davidson B."/>
            <person name="Di Gregorio A."/>
            <person name="Gelpke M."/>
            <person name="Goodstein D.M."/>
            <person name="Harafuji N."/>
            <person name="Hastings K.E."/>
            <person name="Ho I."/>
            <person name="Hotta K."/>
            <person name="Huang W."/>
            <person name="Kawashima T."/>
            <person name="Lemaire P."/>
            <person name="Martinez D."/>
            <person name="Meinertzhagen I.A."/>
            <person name="Necula S."/>
            <person name="Nonaka M."/>
            <person name="Putnam N."/>
            <person name="Rash S."/>
            <person name="Saiga H."/>
            <person name="Satake M."/>
            <person name="Terry A."/>
            <person name="Yamada L."/>
            <person name="Wang H.G."/>
            <person name="Awazu S."/>
            <person name="Azumi K."/>
            <person name="Boore J."/>
            <person name="Branno M."/>
            <person name="Chin-Bow S."/>
            <person name="DeSantis R."/>
            <person name="Doyle S."/>
            <person name="Francino P."/>
            <person name="Keys D.N."/>
            <person name="Haga S."/>
            <person name="Hayashi H."/>
            <person name="Hino K."/>
            <person name="Imai K.S."/>
            <person name="Inaba K."/>
            <person name="Kano S."/>
            <person name="Kobayashi K."/>
            <person name="Kobayashi M."/>
            <person name="Lee B.I."/>
            <person name="Makabe K.W."/>
            <person name="Manohar C."/>
            <person name="Matassi G."/>
            <person name="Medina M."/>
            <person name="Mochizuki Y."/>
            <person name="Mount S."/>
            <person name="Morishita T."/>
            <person name="Miura S."/>
            <person name="Nakayama A."/>
            <person name="Nishizaka S."/>
            <person name="Nomoto H."/>
            <person name="Ohta F."/>
            <person name="Oishi K."/>
            <person name="Rigoutsos I."/>
            <person name="Sano M."/>
            <person name="Sasaki A."/>
            <person name="Sasakura Y."/>
            <person name="Shoguchi E."/>
            <person name="Shin-i T."/>
            <person name="Spagnuolo A."/>
            <person name="Stainier D."/>
            <person name="Suzuki M.M."/>
            <person name="Tassy O."/>
            <person name="Takatori N."/>
            <person name="Tokuoka M."/>
            <person name="Yagi K."/>
            <person name="Yoshizaki F."/>
            <person name="Wada S."/>
            <person name="Zhang C."/>
            <person name="Hyatt P.D."/>
            <person name="Larimer F."/>
            <person name="Detter C."/>
            <person name="Doggett N."/>
            <person name="Glavina T."/>
            <person name="Hawkins T."/>
            <person name="Richardson P."/>
            <person name="Lucas S."/>
            <person name="Kohara Y."/>
            <person name="Levine M."/>
            <person name="Satoh N."/>
            <person name="Rokhsar D.S."/>
        </authorList>
    </citation>
    <scope>NUCLEOTIDE SEQUENCE [LARGE SCALE GENOMIC DNA]</scope>
</reference>
<accession>A0A1W2WLK7</accession>